<dbReference type="EMBL" id="CABEEZ010000133">
    <property type="protein sequence ID" value="VTR54948.1"/>
    <property type="molecule type" value="Genomic_DNA"/>
</dbReference>
<dbReference type="AlphaFoldDB" id="A0A4V6KV38"/>
<reference evidence="1" key="1">
    <citation type="submission" date="2019-05" db="EMBL/GenBank/DDBJ databases">
        <authorList>
            <consortium name="Pathogen Informatics"/>
        </authorList>
    </citation>
    <scope>NUCLEOTIDE SEQUENCE [LARGE SCALE GENOMIC DNA]</scope>
    <source>
        <strain evidence="1">NCTC12965</strain>
    </source>
</reference>
<protein>
    <submittedName>
        <fullName evidence="1">Thermostable hemolysin</fullName>
    </submittedName>
</protein>
<proteinExistence type="predicted"/>
<accession>A0A4V6KV38</accession>
<organism evidence="1">
    <name type="scientific">Serratia fonticola</name>
    <dbReference type="NCBI Taxonomy" id="47917"/>
    <lineage>
        <taxon>Bacteria</taxon>
        <taxon>Pseudomonadati</taxon>
        <taxon>Pseudomonadota</taxon>
        <taxon>Gammaproteobacteria</taxon>
        <taxon>Enterobacterales</taxon>
        <taxon>Yersiniaceae</taxon>
        <taxon>Serratia</taxon>
    </lineage>
</organism>
<sequence>MYRADGVLVGACGLNRADNAPLYLERYLDAPIEEVVAAQTGTILPRNRLVEIGNFACSESGNARIMFAAICRLLYENQLDYVAFTGTKKVEKYLPPVAPNPSGAGPRIAGSNG</sequence>
<dbReference type="Pfam" id="PF12261">
    <property type="entry name" value="T_hemolysin"/>
    <property type="match status" value="1"/>
</dbReference>
<gene>
    <name evidence="1" type="ORF">NCTC12965_06856</name>
</gene>
<evidence type="ECO:0000313" key="1">
    <source>
        <dbReference type="EMBL" id="VTR54948.1"/>
    </source>
</evidence>
<name>A0A4V6KV38_SERFO</name>
<dbReference type="InterPro" id="IPR022050">
    <property type="entry name" value="T_hemolysin"/>
</dbReference>